<feature type="region of interest" description="Disordered" evidence="1">
    <location>
        <begin position="375"/>
        <end position="403"/>
    </location>
</feature>
<evidence type="ECO:0000256" key="1">
    <source>
        <dbReference type="SAM" id="MobiDB-lite"/>
    </source>
</evidence>
<accession>A0A6D2KK79</accession>
<dbReference type="GO" id="GO:0006508">
    <property type="term" value="P:proteolysis"/>
    <property type="evidence" value="ECO:0007669"/>
    <property type="project" value="InterPro"/>
</dbReference>
<dbReference type="GO" id="GO:0004190">
    <property type="term" value="F:aspartic-type endopeptidase activity"/>
    <property type="evidence" value="ECO:0007669"/>
    <property type="project" value="InterPro"/>
</dbReference>
<dbReference type="Gene3D" id="2.40.70.10">
    <property type="entry name" value="Acid Proteases"/>
    <property type="match status" value="1"/>
</dbReference>
<dbReference type="InterPro" id="IPR021109">
    <property type="entry name" value="Peptidase_aspartic_dom_sf"/>
</dbReference>
<name>A0A6D2KK79_9BRAS</name>
<gene>
    <name evidence="2" type="ORF">MERR_LOCUS39902</name>
</gene>
<organism evidence="2 3">
    <name type="scientific">Microthlaspi erraticum</name>
    <dbReference type="NCBI Taxonomy" id="1685480"/>
    <lineage>
        <taxon>Eukaryota</taxon>
        <taxon>Viridiplantae</taxon>
        <taxon>Streptophyta</taxon>
        <taxon>Embryophyta</taxon>
        <taxon>Tracheophyta</taxon>
        <taxon>Spermatophyta</taxon>
        <taxon>Magnoliopsida</taxon>
        <taxon>eudicotyledons</taxon>
        <taxon>Gunneridae</taxon>
        <taxon>Pentapetalae</taxon>
        <taxon>rosids</taxon>
        <taxon>malvids</taxon>
        <taxon>Brassicales</taxon>
        <taxon>Brassicaceae</taxon>
        <taxon>Coluteocarpeae</taxon>
        <taxon>Microthlaspi</taxon>
    </lineage>
</organism>
<evidence type="ECO:0000313" key="3">
    <source>
        <dbReference type="Proteomes" id="UP000467841"/>
    </source>
</evidence>
<reference evidence="2" key="1">
    <citation type="submission" date="2020-01" db="EMBL/GenBank/DDBJ databases">
        <authorList>
            <person name="Mishra B."/>
        </authorList>
    </citation>
    <scope>NUCLEOTIDE SEQUENCE [LARGE SCALE GENOMIC DNA]</scope>
</reference>
<sequence length="420" mass="46098">MKTILQQIIQGQANSALELNKRMVEIHNKVDCSYNDLNNKFESLTTKVLTLEAKVGGSSSSSTKEYCHAVFSTKDGVAETEENERAIEELYRLLHGTSVEISVNEETSQAEKRNAKEEASKIVAREETIKVEPPLYKPELPFPERVLTKTQKKRVAALLELSTPPDPAHITPTSIPKLEKQGKFTLPCTLGDLKLDDALVDSGASVNLISLAMVKQLGIKSMTPPTSSIMFGDASSKSPLGLIKDYPLKIGDCKVPTDLTVLGMYGDKEVPLILGTPFLTTVGASIDFHKKLVTLHNINSKVAYPMKVSSTSYCGTITIANSSFKKDKVECDKVVHVLDECGEDIMDGECLIDMFSEHMGRAQKEEVCRGREATLKRKKKMEKPHPHSLDPSPGDPVKPHGSLAHAMDTTVKGVQPFTIH</sequence>
<proteinExistence type="predicted"/>
<evidence type="ECO:0008006" key="4">
    <source>
        <dbReference type="Google" id="ProtNLM"/>
    </source>
</evidence>
<dbReference type="AlphaFoldDB" id="A0A6D2KK79"/>
<dbReference type="PANTHER" id="PTHR33067:SF9">
    <property type="entry name" value="RNA-DIRECTED DNA POLYMERASE"/>
    <property type="match status" value="1"/>
</dbReference>
<dbReference type="PROSITE" id="PS00141">
    <property type="entry name" value="ASP_PROTEASE"/>
    <property type="match status" value="1"/>
</dbReference>
<dbReference type="InterPro" id="IPR001969">
    <property type="entry name" value="Aspartic_peptidase_AS"/>
</dbReference>
<dbReference type="Proteomes" id="UP000467841">
    <property type="component" value="Unassembled WGS sequence"/>
</dbReference>
<protein>
    <recommendedName>
        <fullName evidence="4">Aspartic peptidase DDI1-type domain-containing protein</fullName>
    </recommendedName>
</protein>
<dbReference type="CDD" id="cd00303">
    <property type="entry name" value="retropepsin_like"/>
    <property type="match status" value="1"/>
</dbReference>
<dbReference type="PANTHER" id="PTHR33067">
    <property type="entry name" value="RNA-DIRECTED DNA POLYMERASE-RELATED"/>
    <property type="match status" value="1"/>
</dbReference>
<dbReference type="EMBL" id="CACVBM020001507">
    <property type="protein sequence ID" value="CAA7052667.1"/>
    <property type="molecule type" value="Genomic_DNA"/>
</dbReference>
<keyword evidence="3" id="KW-1185">Reference proteome</keyword>
<comment type="caution">
    <text evidence="2">The sequence shown here is derived from an EMBL/GenBank/DDBJ whole genome shotgun (WGS) entry which is preliminary data.</text>
</comment>
<evidence type="ECO:0000313" key="2">
    <source>
        <dbReference type="EMBL" id="CAA7052667.1"/>
    </source>
</evidence>
<dbReference type="Pfam" id="PF13650">
    <property type="entry name" value="Asp_protease_2"/>
    <property type="match status" value="1"/>
</dbReference>
<dbReference type="SUPFAM" id="SSF50630">
    <property type="entry name" value="Acid proteases"/>
    <property type="match status" value="1"/>
</dbReference>
<dbReference type="OrthoDB" id="778454at2759"/>